<name>A0A9W6XMH2_9STRA</name>
<evidence type="ECO:0000313" key="3">
    <source>
        <dbReference type="Proteomes" id="UP001165121"/>
    </source>
</evidence>
<organism evidence="2 3">
    <name type="scientific">Phytophthora fragariaefolia</name>
    <dbReference type="NCBI Taxonomy" id="1490495"/>
    <lineage>
        <taxon>Eukaryota</taxon>
        <taxon>Sar</taxon>
        <taxon>Stramenopiles</taxon>
        <taxon>Oomycota</taxon>
        <taxon>Peronosporomycetes</taxon>
        <taxon>Peronosporales</taxon>
        <taxon>Peronosporaceae</taxon>
        <taxon>Phytophthora</taxon>
    </lineage>
</organism>
<accession>A0A9W6XMH2</accession>
<proteinExistence type="predicted"/>
<dbReference type="AlphaFoldDB" id="A0A9W6XMH2"/>
<dbReference type="EMBL" id="BSXT01001346">
    <property type="protein sequence ID" value="GMF41540.1"/>
    <property type="molecule type" value="Genomic_DNA"/>
</dbReference>
<feature type="compositionally biased region" description="Polar residues" evidence="1">
    <location>
        <begin position="85"/>
        <end position="100"/>
    </location>
</feature>
<evidence type="ECO:0000313" key="2">
    <source>
        <dbReference type="EMBL" id="GMF41540.1"/>
    </source>
</evidence>
<reference evidence="2" key="1">
    <citation type="submission" date="2023-04" db="EMBL/GenBank/DDBJ databases">
        <title>Phytophthora fragariaefolia NBRC 109709.</title>
        <authorList>
            <person name="Ichikawa N."/>
            <person name="Sato H."/>
            <person name="Tonouchi N."/>
        </authorList>
    </citation>
    <scope>NUCLEOTIDE SEQUENCE</scope>
    <source>
        <strain evidence="2">NBRC 109709</strain>
    </source>
</reference>
<comment type="caution">
    <text evidence="2">The sequence shown here is derived from an EMBL/GenBank/DDBJ whole genome shotgun (WGS) entry which is preliminary data.</text>
</comment>
<feature type="region of interest" description="Disordered" evidence="1">
    <location>
        <begin position="80"/>
        <end position="100"/>
    </location>
</feature>
<protein>
    <submittedName>
        <fullName evidence="2">Unnamed protein product</fullName>
    </submittedName>
</protein>
<gene>
    <name evidence="2" type="ORF">Pfra01_001321200</name>
</gene>
<dbReference type="Proteomes" id="UP001165121">
    <property type="component" value="Unassembled WGS sequence"/>
</dbReference>
<evidence type="ECO:0000256" key="1">
    <source>
        <dbReference type="SAM" id="MobiDB-lite"/>
    </source>
</evidence>
<sequence>MMLLQFPPRQTSAFADLVTLNRQQYPYKICHLSRSEGQCTVVLVASASRTTDGQTVGDHDGCKMWHGEMRAEVTGRAWTDRDQNEVTVTPSSELTGSHGG</sequence>
<keyword evidence="3" id="KW-1185">Reference proteome</keyword>